<accession>A0A165CVU3</accession>
<feature type="compositionally biased region" description="Low complexity" evidence="1">
    <location>
        <begin position="78"/>
        <end position="93"/>
    </location>
</feature>
<reference evidence="2 3" key="1">
    <citation type="journal article" date="2016" name="Mol. Biol. Evol.">
        <title>Comparative Genomics of Early-Diverging Mushroom-Forming Fungi Provides Insights into the Origins of Lignocellulose Decay Capabilities.</title>
        <authorList>
            <person name="Nagy L.G."/>
            <person name="Riley R."/>
            <person name="Tritt A."/>
            <person name="Adam C."/>
            <person name="Daum C."/>
            <person name="Floudas D."/>
            <person name="Sun H."/>
            <person name="Yadav J.S."/>
            <person name="Pangilinan J."/>
            <person name="Larsson K.H."/>
            <person name="Matsuura K."/>
            <person name="Barry K."/>
            <person name="Labutti K."/>
            <person name="Kuo R."/>
            <person name="Ohm R.A."/>
            <person name="Bhattacharya S.S."/>
            <person name="Shirouzu T."/>
            <person name="Yoshinaga Y."/>
            <person name="Martin F.M."/>
            <person name="Grigoriev I.V."/>
            <person name="Hibbett D.S."/>
        </authorList>
    </citation>
    <scope>NUCLEOTIDE SEQUENCE [LARGE SCALE GENOMIC DNA]</scope>
    <source>
        <strain evidence="2 3">93-53</strain>
    </source>
</reference>
<evidence type="ECO:0000256" key="1">
    <source>
        <dbReference type="SAM" id="MobiDB-lite"/>
    </source>
</evidence>
<dbReference type="Proteomes" id="UP000076871">
    <property type="component" value="Unassembled WGS sequence"/>
</dbReference>
<keyword evidence="3" id="KW-1185">Reference proteome</keyword>
<dbReference type="RefSeq" id="XP_040761269.1">
    <property type="nucleotide sequence ID" value="XM_040902069.1"/>
</dbReference>
<dbReference type="EMBL" id="KV427643">
    <property type="protein sequence ID" value="KZT03529.1"/>
    <property type="molecule type" value="Genomic_DNA"/>
</dbReference>
<protein>
    <submittedName>
        <fullName evidence="2">Uncharacterized protein</fullName>
    </submittedName>
</protein>
<dbReference type="InParanoid" id="A0A165CVU3"/>
<dbReference type="OrthoDB" id="3165590at2759"/>
<feature type="region of interest" description="Disordered" evidence="1">
    <location>
        <begin position="67"/>
        <end position="111"/>
    </location>
</feature>
<dbReference type="AlphaFoldDB" id="A0A165CVU3"/>
<evidence type="ECO:0000313" key="2">
    <source>
        <dbReference type="EMBL" id="KZT03529.1"/>
    </source>
</evidence>
<organism evidence="2 3">
    <name type="scientific">Laetiporus sulphureus 93-53</name>
    <dbReference type="NCBI Taxonomy" id="1314785"/>
    <lineage>
        <taxon>Eukaryota</taxon>
        <taxon>Fungi</taxon>
        <taxon>Dikarya</taxon>
        <taxon>Basidiomycota</taxon>
        <taxon>Agaricomycotina</taxon>
        <taxon>Agaricomycetes</taxon>
        <taxon>Polyporales</taxon>
        <taxon>Laetiporus</taxon>
    </lineage>
</organism>
<sequence length="145" mass="15740">MTRRPAPTPLRLMTGPVPRRGAPKHTLPSLPRPAFHPPVRISKGPVPRERAHALVMPEPDAFARTLPIAPLRSPTSARSGSTDGCTSRSSSESTRSRRSSSPPFAEDLRVRGPWEKHTRAFELGIDISTVVVPPGPVAINPVPVW</sequence>
<feature type="region of interest" description="Disordered" evidence="1">
    <location>
        <begin position="1"/>
        <end position="49"/>
    </location>
</feature>
<name>A0A165CVU3_9APHY</name>
<proteinExistence type="predicted"/>
<evidence type="ECO:0000313" key="3">
    <source>
        <dbReference type="Proteomes" id="UP000076871"/>
    </source>
</evidence>
<dbReference type="GeneID" id="63819100"/>
<gene>
    <name evidence="2" type="ORF">LAESUDRAFT_335846</name>
</gene>